<dbReference type="PANTHER" id="PTHR11730:SF6">
    <property type="entry name" value="AMMONIUM TRANSPORTER"/>
    <property type="match status" value="1"/>
</dbReference>
<dbReference type="EMBL" id="JBGBPQ010000004">
    <property type="protein sequence ID" value="KAL1525123.1"/>
    <property type="molecule type" value="Genomic_DNA"/>
</dbReference>
<reference evidence="10 11" key="1">
    <citation type="journal article" date="2024" name="Science">
        <title>Giant polyketide synthase enzymes in the biosynthesis of giant marine polyether toxins.</title>
        <authorList>
            <person name="Fallon T.R."/>
            <person name="Shende V.V."/>
            <person name="Wierzbicki I.H."/>
            <person name="Pendleton A.L."/>
            <person name="Watervoot N.F."/>
            <person name="Auber R.P."/>
            <person name="Gonzalez D.J."/>
            <person name="Wisecaver J.H."/>
            <person name="Moore B.S."/>
        </authorList>
    </citation>
    <scope>NUCLEOTIDE SEQUENCE [LARGE SCALE GENOMIC DNA]</scope>
    <source>
        <strain evidence="10 11">12B1</strain>
    </source>
</reference>
<name>A0AB34JSF0_PRYPA</name>
<sequence>MSMLMSLCFSSGNRIDVLTLCNTLLSGLVAITGGCDVIDPPAALAIGVIASLVYQGVSAICVRYELDDVVDAFAVHGANGLWGLIAIGLFHRSEGLFMGGGIDLLGKQLVGALAIGSFSFVITFFTAVMLNKLNWLRVSPEIEVNGLDSEFGLMAYVTKSQSLRRCDAVARLVAQKGYTEMDVLESLRKLRGIVYRPFTPQAADFKLEDALHSTLPNTELRAVR</sequence>
<evidence type="ECO:0000256" key="8">
    <source>
        <dbReference type="SAM" id="Phobius"/>
    </source>
</evidence>
<accession>A0AB34JSF0</accession>
<evidence type="ECO:0000256" key="7">
    <source>
        <dbReference type="ARBA" id="ARBA00023177"/>
    </source>
</evidence>
<comment type="similarity">
    <text evidence="2">Belongs to the ammonia transporter channel (TC 1.A.11.2) family.</text>
</comment>
<dbReference type="Pfam" id="PF00909">
    <property type="entry name" value="Ammonium_transp"/>
    <property type="match status" value="1"/>
</dbReference>
<dbReference type="GO" id="GO:0005886">
    <property type="term" value="C:plasma membrane"/>
    <property type="evidence" value="ECO:0007669"/>
    <property type="project" value="TreeGrafter"/>
</dbReference>
<evidence type="ECO:0000256" key="6">
    <source>
        <dbReference type="ARBA" id="ARBA00023136"/>
    </source>
</evidence>
<keyword evidence="3" id="KW-0813">Transport</keyword>
<evidence type="ECO:0000313" key="10">
    <source>
        <dbReference type="EMBL" id="KAL1525123.1"/>
    </source>
</evidence>
<keyword evidence="6 8" id="KW-0472">Membrane</keyword>
<keyword evidence="11" id="KW-1185">Reference proteome</keyword>
<feature type="transmembrane region" description="Helical" evidence="8">
    <location>
        <begin position="69"/>
        <end position="90"/>
    </location>
</feature>
<comment type="subcellular location">
    <subcellularLocation>
        <location evidence="1">Membrane</location>
        <topology evidence="1">Multi-pass membrane protein</topology>
    </subcellularLocation>
</comment>
<evidence type="ECO:0000256" key="5">
    <source>
        <dbReference type="ARBA" id="ARBA00022989"/>
    </source>
</evidence>
<evidence type="ECO:0000256" key="4">
    <source>
        <dbReference type="ARBA" id="ARBA00022692"/>
    </source>
</evidence>
<evidence type="ECO:0000256" key="3">
    <source>
        <dbReference type="ARBA" id="ARBA00022448"/>
    </source>
</evidence>
<evidence type="ECO:0000256" key="2">
    <source>
        <dbReference type="ARBA" id="ARBA00005887"/>
    </source>
</evidence>
<comment type="caution">
    <text evidence="10">The sequence shown here is derived from an EMBL/GenBank/DDBJ whole genome shotgun (WGS) entry which is preliminary data.</text>
</comment>
<dbReference type="InterPro" id="IPR024041">
    <property type="entry name" value="NH4_transpt_AmtB-like_dom"/>
</dbReference>
<dbReference type="InterPro" id="IPR029020">
    <property type="entry name" value="Ammonium/urea_transptr"/>
</dbReference>
<gene>
    <name evidence="10" type="ORF">AB1Y20_019995</name>
</gene>
<dbReference type="SUPFAM" id="SSF111352">
    <property type="entry name" value="Ammonium transporter"/>
    <property type="match status" value="1"/>
</dbReference>
<dbReference type="GO" id="GO:0008519">
    <property type="term" value="F:ammonium channel activity"/>
    <property type="evidence" value="ECO:0007669"/>
    <property type="project" value="InterPro"/>
</dbReference>
<feature type="transmembrane region" description="Helical" evidence="8">
    <location>
        <begin position="110"/>
        <end position="130"/>
    </location>
</feature>
<keyword evidence="5 8" id="KW-1133">Transmembrane helix</keyword>
<keyword evidence="7" id="KW-0924">Ammonia transport</keyword>
<evidence type="ECO:0000259" key="9">
    <source>
        <dbReference type="Pfam" id="PF00909"/>
    </source>
</evidence>
<proteinExistence type="inferred from homology"/>
<feature type="transmembrane region" description="Helical" evidence="8">
    <location>
        <begin position="42"/>
        <end position="62"/>
    </location>
</feature>
<dbReference type="Proteomes" id="UP001515480">
    <property type="component" value="Unassembled WGS sequence"/>
</dbReference>
<evidence type="ECO:0000313" key="11">
    <source>
        <dbReference type="Proteomes" id="UP001515480"/>
    </source>
</evidence>
<dbReference type="AlphaFoldDB" id="A0AB34JSF0"/>
<evidence type="ECO:0000256" key="1">
    <source>
        <dbReference type="ARBA" id="ARBA00004141"/>
    </source>
</evidence>
<protein>
    <recommendedName>
        <fullName evidence="9">Ammonium transporter AmtB-like domain-containing protein</fullName>
    </recommendedName>
</protein>
<dbReference type="GO" id="GO:0097272">
    <property type="term" value="P:ammonium homeostasis"/>
    <property type="evidence" value="ECO:0007669"/>
    <property type="project" value="TreeGrafter"/>
</dbReference>
<feature type="domain" description="Ammonium transporter AmtB-like" evidence="9">
    <location>
        <begin position="5"/>
        <end position="156"/>
    </location>
</feature>
<dbReference type="Gene3D" id="1.10.3430.10">
    <property type="entry name" value="Ammonium transporter AmtB like domains"/>
    <property type="match status" value="1"/>
</dbReference>
<dbReference type="PANTHER" id="PTHR11730">
    <property type="entry name" value="AMMONIUM TRANSPORTER"/>
    <property type="match status" value="1"/>
</dbReference>
<organism evidence="10 11">
    <name type="scientific">Prymnesium parvum</name>
    <name type="common">Toxic golden alga</name>
    <dbReference type="NCBI Taxonomy" id="97485"/>
    <lineage>
        <taxon>Eukaryota</taxon>
        <taxon>Haptista</taxon>
        <taxon>Haptophyta</taxon>
        <taxon>Prymnesiophyceae</taxon>
        <taxon>Prymnesiales</taxon>
        <taxon>Prymnesiaceae</taxon>
        <taxon>Prymnesium</taxon>
    </lineage>
</organism>
<keyword evidence="4 8" id="KW-0812">Transmembrane</keyword>